<dbReference type="EMBL" id="QGMG01000278">
    <property type="protein sequence ID" value="TVY55067.1"/>
    <property type="molecule type" value="Genomic_DNA"/>
</dbReference>
<evidence type="ECO:0000313" key="4">
    <source>
        <dbReference type="Proteomes" id="UP000481288"/>
    </source>
</evidence>
<proteinExistence type="predicted"/>
<dbReference type="PANTHER" id="PTHR11081:SF62">
    <property type="entry name" value="XPG-I DOMAIN-CONTAINING PROTEIN"/>
    <property type="match status" value="1"/>
</dbReference>
<dbReference type="PANTHER" id="PTHR11081">
    <property type="entry name" value="FLAP ENDONUCLEASE FAMILY MEMBER"/>
    <property type="match status" value="1"/>
</dbReference>
<dbReference type="InterPro" id="IPR029060">
    <property type="entry name" value="PIN-like_dom_sf"/>
</dbReference>
<feature type="region of interest" description="Disordered" evidence="1">
    <location>
        <begin position="436"/>
        <end position="521"/>
    </location>
</feature>
<dbReference type="InterPro" id="IPR006086">
    <property type="entry name" value="XPG-I_dom"/>
</dbReference>
<dbReference type="Gene3D" id="1.10.150.20">
    <property type="entry name" value="5' to 3' exonuclease, C-terminal subdomain"/>
    <property type="match status" value="1"/>
</dbReference>
<protein>
    <submittedName>
        <fullName evidence="3">Flap endonuclease GEN-like protein</fullName>
    </submittedName>
</protein>
<dbReference type="GO" id="GO:0006281">
    <property type="term" value="P:DNA repair"/>
    <property type="evidence" value="ECO:0007669"/>
    <property type="project" value="UniProtKB-ARBA"/>
</dbReference>
<evidence type="ECO:0000313" key="3">
    <source>
        <dbReference type="EMBL" id="TVY55067.1"/>
    </source>
</evidence>
<keyword evidence="3" id="KW-0540">Nuclease</keyword>
<evidence type="ECO:0000256" key="1">
    <source>
        <dbReference type="SAM" id="MobiDB-lite"/>
    </source>
</evidence>
<reference evidence="3 4" key="1">
    <citation type="submission" date="2018-05" db="EMBL/GenBank/DDBJ databases">
        <title>Whole genome sequencing for identification of molecular markers to develop diagnostic detection tools for the regulated plant pathogen Lachnellula willkommii.</title>
        <authorList>
            <person name="Giroux E."/>
            <person name="Bilodeau G."/>
        </authorList>
    </citation>
    <scope>NUCLEOTIDE SEQUENCE [LARGE SCALE GENOMIC DNA]</scope>
    <source>
        <strain evidence="3 4">CBS 625.97</strain>
    </source>
</reference>
<dbReference type="SUPFAM" id="SSF88723">
    <property type="entry name" value="PIN domain-like"/>
    <property type="match status" value="1"/>
</dbReference>
<dbReference type="SUPFAM" id="SSF47807">
    <property type="entry name" value="5' to 3' exonuclease, C-terminal subdomain"/>
    <property type="match status" value="1"/>
</dbReference>
<comment type="caution">
    <text evidence="3">The sequence shown here is derived from an EMBL/GenBank/DDBJ whole genome shotgun (WGS) entry which is preliminary data.</text>
</comment>
<gene>
    <name evidence="3" type="primary">Gen1_0</name>
    <name evidence="3" type="ORF">LCER1_G004809</name>
</gene>
<dbReference type="Pfam" id="PF00867">
    <property type="entry name" value="XPG_I"/>
    <property type="match status" value="1"/>
</dbReference>
<dbReference type="CDD" id="cd09870">
    <property type="entry name" value="PIN_YEN1"/>
    <property type="match status" value="1"/>
</dbReference>
<dbReference type="Gene3D" id="3.40.50.1010">
    <property type="entry name" value="5'-nuclease"/>
    <property type="match status" value="2"/>
</dbReference>
<dbReference type="InterPro" id="IPR036279">
    <property type="entry name" value="5-3_exonuclease_C_sf"/>
</dbReference>
<dbReference type="InterPro" id="IPR006084">
    <property type="entry name" value="XPG/Rad2"/>
</dbReference>
<feature type="compositionally biased region" description="Polar residues" evidence="1">
    <location>
        <begin position="478"/>
        <end position="509"/>
    </location>
</feature>
<keyword evidence="3" id="KW-0378">Hydrolase</keyword>
<dbReference type="Proteomes" id="UP000481288">
    <property type="component" value="Unassembled WGS sequence"/>
</dbReference>
<feature type="region of interest" description="Disordered" evidence="1">
    <location>
        <begin position="532"/>
        <end position="551"/>
    </location>
</feature>
<evidence type="ECO:0000259" key="2">
    <source>
        <dbReference type="SMART" id="SM00484"/>
    </source>
</evidence>
<feature type="domain" description="XPG-I" evidence="2">
    <location>
        <begin position="133"/>
        <end position="217"/>
    </location>
</feature>
<dbReference type="PRINTS" id="PR00853">
    <property type="entry name" value="XPGRADSUPER"/>
</dbReference>
<dbReference type="AlphaFoldDB" id="A0A7D8UR42"/>
<keyword evidence="4" id="KW-1185">Reference proteome</keyword>
<name>A0A7D8UR42_9HELO</name>
<feature type="non-terminal residue" evidence="3">
    <location>
        <position position="1"/>
    </location>
</feature>
<dbReference type="OrthoDB" id="2959108at2759"/>
<sequence length="598" mass="66624">VRHAITSTIFTHVCLPSSHRLWDKLGQGEKIEIAAYAARHFERHKRPLRIAVDEAIWRYNFYLSPSAVAEIRRKRPPANPNEKNILWRILQLLRLNVQLVFVTDGPHRPKKRNLAIQYGNNDNETALLREMLGILGVPWHRAPAEAEAECAMLQKLGIVDAVWTEDSDALMFGATTVIRFSYKPAGDKPKKNSFQPKKNNLEVRVYQSEEIAKTHPCLDRQGMVLFAVLSGGDYNTVGLPNVGPEGAIEAAKHGFGHTLCRASENGTLKAWKEELQVHLVNTGSKVRAPAAFPDPGHVKCYNNPVVSSTQTLKNLEPQWWSMPFGGDDLWYLLLHRFNLGLSDFIQLVVPIFLVRSLAQTSPGQEASNGCYKILHVSQSDKIQSKVSFILSAVMTWDLFEMVATFAKDHKHPPERVVVEEILDCILRHGVPNVMKGVESQPIPGKKKGRPSKTSTDVTPAIPREPVKSGNKRGRKAKTTVQDSMIASENGQAKRTKLSTPDTRNFTSQDAPAPALKAKPAIKKSQVVDLTSDNEEEKALTPLSPNSQARQARLRHFEPQVSKVNGGISESNAKNHSTFTGVEHEQDLIGEFQVPGFEF</sequence>
<dbReference type="GO" id="GO:0017108">
    <property type="term" value="F:5'-flap endonuclease activity"/>
    <property type="evidence" value="ECO:0007669"/>
    <property type="project" value="TreeGrafter"/>
</dbReference>
<keyword evidence="3" id="KW-0255">Endonuclease</keyword>
<dbReference type="SMART" id="SM00484">
    <property type="entry name" value="XPGI"/>
    <property type="match status" value="1"/>
</dbReference>
<accession>A0A7D8UR42</accession>
<organism evidence="3 4">
    <name type="scientific">Lachnellula cervina</name>
    <dbReference type="NCBI Taxonomy" id="1316786"/>
    <lineage>
        <taxon>Eukaryota</taxon>
        <taxon>Fungi</taxon>
        <taxon>Dikarya</taxon>
        <taxon>Ascomycota</taxon>
        <taxon>Pezizomycotina</taxon>
        <taxon>Leotiomycetes</taxon>
        <taxon>Helotiales</taxon>
        <taxon>Lachnaceae</taxon>
        <taxon>Lachnellula</taxon>
    </lineage>
</organism>